<dbReference type="Pfam" id="PF12239">
    <property type="entry name" value="DUF3605"/>
    <property type="match status" value="1"/>
</dbReference>
<accession>A0A507DMK3</accession>
<dbReference type="InterPro" id="IPR022036">
    <property type="entry name" value="DUF3605"/>
</dbReference>
<sequence length="180" mass="21219">MEAARTTDENHPGLDPQHWSPWKGSESTRTWDEIVEISKTKDVDRFSRHPDVRDAYVAHRDYIMERYNNVDDYMREKILRWKVEPDSATGKLKALLQDTSDPPPPPVLIPNDFPYACAQGIHHYLLWSPVRVDEQQAHVILERDLGPDHEWVIMENPPHRRTVPGIFHFHIFYRKTQSTM</sequence>
<evidence type="ECO:0000313" key="5">
    <source>
        <dbReference type="Proteomes" id="UP000320475"/>
    </source>
</evidence>
<dbReference type="GO" id="GO:0006044">
    <property type="term" value="P:N-acetylglucosamine metabolic process"/>
    <property type="evidence" value="ECO:0007669"/>
    <property type="project" value="TreeGrafter"/>
</dbReference>
<dbReference type="PANTHER" id="PTHR35020">
    <property type="entry name" value="N-ACETYLGLUCOSAMINE-INDUCED PROTEIN 1"/>
    <property type="match status" value="1"/>
</dbReference>
<keyword evidence="4" id="KW-1185">Reference proteome</keyword>
<proteinExistence type="predicted"/>
<evidence type="ECO:0000256" key="1">
    <source>
        <dbReference type="SAM" id="MobiDB-lite"/>
    </source>
</evidence>
<feature type="compositionally biased region" description="Basic and acidic residues" evidence="1">
    <location>
        <begin position="1"/>
        <end position="12"/>
    </location>
</feature>
<gene>
    <name evidence="2" type="ORF">SeLEV6574_g03566</name>
    <name evidence="3" type="ORF">SeMB42_g01138</name>
</gene>
<dbReference type="Proteomes" id="UP000317494">
    <property type="component" value="Unassembled WGS sequence"/>
</dbReference>
<comment type="caution">
    <text evidence="3">The sequence shown here is derived from an EMBL/GenBank/DDBJ whole genome shotgun (WGS) entry which is preliminary data.</text>
</comment>
<evidence type="ECO:0000313" key="2">
    <source>
        <dbReference type="EMBL" id="TPX45903.1"/>
    </source>
</evidence>
<evidence type="ECO:0000313" key="4">
    <source>
        <dbReference type="Proteomes" id="UP000317494"/>
    </source>
</evidence>
<reference evidence="4 5" key="1">
    <citation type="journal article" date="2019" name="Sci. Rep.">
        <title>Comparative genomics of chytrid fungi reveal insights into the obligate biotrophic and pathogenic lifestyle of Synchytrium endobioticum.</title>
        <authorList>
            <person name="van de Vossenberg B.T.L.H."/>
            <person name="Warris S."/>
            <person name="Nguyen H.D.T."/>
            <person name="van Gent-Pelzer M.P.E."/>
            <person name="Joly D.L."/>
            <person name="van de Geest H.C."/>
            <person name="Bonants P.J.M."/>
            <person name="Smith D.S."/>
            <person name="Levesque C.A."/>
            <person name="van der Lee T.A.J."/>
        </authorList>
    </citation>
    <scope>NUCLEOTIDE SEQUENCE [LARGE SCALE GENOMIC DNA]</scope>
    <source>
        <strain evidence="2 5">LEV6574</strain>
        <strain evidence="3 4">MB42</strain>
    </source>
</reference>
<feature type="region of interest" description="Disordered" evidence="1">
    <location>
        <begin position="1"/>
        <end position="25"/>
    </location>
</feature>
<protein>
    <submittedName>
        <fullName evidence="3">Uncharacterized protein</fullName>
    </submittedName>
</protein>
<dbReference type="Proteomes" id="UP000320475">
    <property type="component" value="Unassembled WGS sequence"/>
</dbReference>
<organism evidence="3 4">
    <name type="scientific">Synchytrium endobioticum</name>
    <dbReference type="NCBI Taxonomy" id="286115"/>
    <lineage>
        <taxon>Eukaryota</taxon>
        <taxon>Fungi</taxon>
        <taxon>Fungi incertae sedis</taxon>
        <taxon>Chytridiomycota</taxon>
        <taxon>Chytridiomycota incertae sedis</taxon>
        <taxon>Chytridiomycetes</taxon>
        <taxon>Synchytriales</taxon>
        <taxon>Synchytriaceae</taxon>
        <taxon>Synchytrium</taxon>
    </lineage>
</organism>
<dbReference type="PANTHER" id="PTHR35020:SF2">
    <property type="entry name" value="N-ACETYLGLUCOSAMINE-INDUCED PROTEIN 1"/>
    <property type="match status" value="1"/>
</dbReference>
<name>A0A507DMK3_9FUNG</name>
<dbReference type="VEuPathDB" id="FungiDB:SeMB42_g01138"/>
<dbReference type="OrthoDB" id="498286at2759"/>
<dbReference type="GO" id="GO:0005737">
    <property type="term" value="C:cytoplasm"/>
    <property type="evidence" value="ECO:0007669"/>
    <property type="project" value="TreeGrafter"/>
</dbReference>
<dbReference type="STRING" id="286115.A0A507DMK3"/>
<evidence type="ECO:0000313" key="3">
    <source>
        <dbReference type="EMBL" id="TPX52823.1"/>
    </source>
</evidence>
<dbReference type="EMBL" id="QEAM01000123">
    <property type="protein sequence ID" value="TPX45903.1"/>
    <property type="molecule type" value="Genomic_DNA"/>
</dbReference>
<dbReference type="AlphaFoldDB" id="A0A507DMK3"/>
<dbReference type="EMBL" id="QEAN01000027">
    <property type="protein sequence ID" value="TPX52823.1"/>
    <property type="molecule type" value="Genomic_DNA"/>
</dbReference>